<proteinExistence type="predicted"/>
<keyword evidence="2" id="KW-1185">Reference proteome</keyword>
<sequence length="222" mass="24333">MVEASADGTPASPESKGTLSSVASNILDGPLTGLAPWIFLAVFEGPGDIGWVSGVALAISVFFLVADRLRGKTFKLFGAMDVVFFLGLFVVQFMLDADGQVWLEKWIGEIANITLFVLAAGSILIRIPFTLQYARDEVEPEYWHAPLFLRINYVITAAWALAFLVAAIAGWYGDAILDDSDNIWTGWVIQLAAMIAAIRFTAWYPDHAKAKAEADEARDQMR</sequence>
<protein>
    <submittedName>
        <fullName evidence="1">Uncharacterized protein</fullName>
    </submittedName>
</protein>
<organism evidence="1 2">
    <name type="scientific">Rhodococcus sacchari</name>
    <dbReference type="NCBI Taxonomy" id="2962047"/>
    <lineage>
        <taxon>Bacteria</taxon>
        <taxon>Bacillati</taxon>
        <taxon>Actinomycetota</taxon>
        <taxon>Actinomycetes</taxon>
        <taxon>Mycobacteriales</taxon>
        <taxon>Nocardiaceae</taxon>
        <taxon>Rhodococcus</taxon>
    </lineage>
</organism>
<name>A0ACD4DJM8_9NOCA</name>
<accession>A0ACD4DJM8</accession>
<evidence type="ECO:0000313" key="2">
    <source>
        <dbReference type="Proteomes" id="UP001156484"/>
    </source>
</evidence>
<dbReference type="EMBL" id="CP107551">
    <property type="protein sequence ID" value="UYP20264.1"/>
    <property type="molecule type" value="Genomic_DNA"/>
</dbReference>
<evidence type="ECO:0000313" key="1">
    <source>
        <dbReference type="EMBL" id="UYP20264.1"/>
    </source>
</evidence>
<reference evidence="1" key="1">
    <citation type="submission" date="2022-10" db="EMBL/GenBank/DDBJ databases">
        <title>Rhodococcus ferula Z13 complete genome.</title>
        <authorList>
            <person name="Long X."/>
            <person name="Zang M."/>
        </authorList>
    </citation>
    <scope>NUCLEOTIDE SEQUENCE</scope>
    <source>
        <strain evidence="1">Z13</strain>
    </source>
</reference>
<gene>
    <name evidence="1" type="ORF">OED52_06945</name>
</gene>
<dbReference type="Proteomes" id="UP001156484">
    <property type="component" value="Chromosome"/>
</dbReference>